<dbReference type="PRINTS" id="PR00038">
    <property type="entry name" value="HTHLUXR"/>
</dbReference>
<dbReference type="OrthoDB" id="9794397at2"/>
<proteinExistence type="predicted"/>
<gene>
    <name evidence="3" type="ORF">DFP79_0680</name>
</gene>
<dbReference type="InterPro" id="IPR000792">
    <property type="entry name" value="Tscrpt_reg_LuxR_C"/>
</dbReference>
<organism evidence="3 4">
    <name type="scientific">Marinomonas balearica</name>
    <dbReference type="NCBI Taxonomy" id="491947"/>
    <lineage>
        <taxon>Bacteria</taxon>
        <taxon>Pseudomonadati</taxon>
        <taxon>Pseudomonadota</taxon>
        <taxon>Gammaproteobacteria</taxon>
        <taxon>Oceanospirillales</taxon>
        <taxon>Oceanospirillaceae</taxon>
        <taxon>Marinomonas</taxon>
    </lineage>
</organism>
<dbReference type="EMBL" id="SNXC01000009">
    <property type="protein sequence ID" value="TDO99693.1"/>
    <property type="molecule type" value="Genomic_DNA"/>
</dbReference>
<dbReference type="GO" id="GO:0006355">
    <property type="term" value="P:regulation of DNA-templated transcription"/>
    <property type="evidence" value="ECO:0007669"/>
    <property type="project" value="InterPro"/>
</dbReference>
<dbReference type="InterPro" id="IPR016032">
    <property type="entry name" value="Sig_transdc_resp-reg_C-effctor"/>
</dbReference>
<dbReference type="PANTHER" id="PTHR43214">
    <property type="entry name" value="TWO-COMPONENT RESPONSE REGULATOR"/>
    <property type="match status" value="1"/>
</dbReference>
<keyword evidence="4" id="KW-1185">Reference proteome</keyword>
<protein>
    <submittedName>
        <fullName evidence="3">DNA-binding NarL/FixJ family response regulator</fullName>
    </submittedName>
</protein>
<dbReference type="PANTHER" id="PTHR43214:SF43">
    <property type="entry name" value="TWO-COMPONENT RESPONSE REGULATOR"/>
    <property type="match status" value="1"/>
</dbReference>
<dbReference type="Pfam" id="PF00196">
    <property type="entry name" value="GerE"/>
    <property type="match status" value="1"/>
</dbReference>
<evidence type="ECO:0000313" key="3">
    <source>
        <dbReference type="EMBL" id="TDO99693.1"/>
    </source>
</evidence>
<dbReference type="PROSITE" id="PS50043">
    <property type="entry name" value="HTH_LUXR_2"/>
    <property type="match status" value="1"/>
</dbReference>
<dbReference type="AlphaFoldDB" id="A0A4R6MDP2"/>
<accession>A0A4R6MDP2</accession>
<feature type="domain" description="HTH luxR-type" evidence="2">
    <location>
        <begin position="145"/>
        <end position="208"/>
    </location>
</feature>
<comment type="caution">
    <text evidence="3">The sequence shown here is derived from an EMBL/GenBank/DDBJ whole genome shotgun (WGS) entry which is preliminary data.</text>
</comment>
<dbReference type="Gene3D" id="3.40.50.2300">
    <property type="match status" value="1"/>
</dbReference>
<dbReference type="SMART" id="SM00421">
    <property type="entry name" value="HTH_LUXR"/>
    <property type="match status" value="1"/>
</dbReference>
<sequence length="208" mass="23546">MKILCWNSDDTIWQHWLKIMPSQSDVVRVVSREHAMAELSRQASAFNYCFVFLDDENFSEMVESVVEIKAQFSDLKLVAFPNRSSQAAALRMLSNGINGQCNPYIAQEQLLLVLSVIDSGEIWGGKVFIQQLIKQTAKRDHAFTDNTALEVLSDREKDVALFVAKGFTNKQIAFEMDIVERTVKAHLTAIFKKLHVKDRLALALLVQG</sequence>
<evidence type="ECO:0000256" key="1">
    <source>
        <dbReference type="ARBA" id="ARBA00023125"/>
    </source>
</evidence>
<dbReference type="SUPFAM" id="SSF46894">
    <property type="entry name" value="C-terminal effector domain of the bipartite response regulators"/>
    <property type="match status" value="1"/>
</dbReference>
<evidence type="ECO:0000313" key="4">
    <source>
        <dbReference type="Proteomes" id="UP000294656"/>
    </source>
</evidence>
<dbReference type="GO" id="GO:0003677">
    <property type="term" value="F:DNA binding"/>
    <property type="evidence" value="ECO:0007669"/>
    <property type="project" value="UniProtKB-KW"/>
</dbReference>
<keyword evidence="1 3" id="KW-0238">DNA-binding</keyword>
<dbReference type="PROSITE" id="PS00622">
    <property type="entry name" value="HTH_LUXR_1"/>
    <property type="match status" value="1"/>
</dbReference>
<dbReference type="Proteomes" id="UP000294656">
    <property type="component" value="Unassembled WGS sequence"/>
</dbReference>
<dbReference type="InterPro" id="IPR039420">
    <property type="entry name" value="WalR-like"/>
</dbReference>
<reference evidence="3 4" key="1">
    <citation type="submission" date="2019-03" db="EMBL/GenBank/DDBJ databases">
        <title>Genomic Encyclopedia of Type Strains, Phase III (KMG-III): the genomes of soil and plant-associated and newly described type strains.</title>
        <authorList>
            <person name="Whitman W."/>
        </authorList>
    </citation>
    <scope>NUCLEOTIDE SEQUENCE [LARGE SCALE GENOMIC DNA]</scope>
    <source>
        <strain evidence="3 4">CECT 7378</strain>
    </source>
</reference>
<name>A0A4R6MDP2_9GAMM</name>
<evidence type="ECO:0000259" key="2">
    <source>
        <dbReference type="PROSITE" id="PS50043"/>
    </source>
</evidence>
<dbReference type="CDD" id="cd06170">
    <property type="entry name" value="LuxR_C_like"/>
    <property type="match status" value="1"/>
</dbReference>